<reference evidence="1 2" key="1">
    <citation type="submission" date="2016-01" db="EMBL/GenBank/DDBJ databases">
        <title>Draft Genome Sequences of Seven Thermophilic Sporeformers Isolated from Foods.</title>
        <authorList>
            <person name="Berendsen E.M."/>
            <person name="Wells-Bennik M.H."/>
            <person name="Krawcyk A.O."/>
            <person name="De Jong A."/>
            <person name="Holsappel S."/>
            <person name="Eijlander R.T."/>
            <person name="Kuipers O.P."/>
        </authorList>
    </citation>
    <scope>NUCLEOTIDE SEQUENCE [LARGE SCALE GENOMIC DNA]</scope>
    <source>
        <strain evidence="1 2">B4135</strain>
    </source>
</reference>
<dbReference type="AlphaFoldDB" id="A0A150LFT7"/>
<comment type="caution">
    <text evidence="1">The sequence shown here is derived from an EMBL/GenBank/DDBJ whole genome shotgun (WGS) entry which is preliminary data.</text>
</comment>
<sequence>MRYGFPERKGRFRRRGKKLFPGSEADFFGFKCSSASTVENIEGGGRSRERAKTSALK</sequence>
<evidence type="ECO:0000313" key="1">
    <source>
        <dbReference type="EMBL" id="KYD11144.1"/>
    </source>
</evidence>
<dbReference type="EMBL" id="LQYT01000113">
    <property type="protein sequence ID" value="KYD11144.1"/>
    <property type="molecule type" value="Genomic_DNA"/>
</dbReference>
<gene>
    <name evidence="1" type="ORF">B4135_3259</name>
</gene>
<accession>A0A150LFT7</accession>
<organism evidence="1 2">
    <name type="scientific">Caldibacillus debilis</name>
    <dbReference type="NCBI Taxonomy" id="301148"/>
    <lineage>
        <taxon>Bacteria</taxon>
        <taxon>Bacillati</taxon>
        <taxon>Bacillota</taxon>
        <taxon>Bacilli</taxon>
        <taxon>Bacillales</taxon>
        <taxon>Bacillaceae</taxon>
        <taxon>Caldibacillus</taxon>
    </lineage>
</organism>
<dbReference type="Proteomes" id="UP000075683">
    <property type="component" value="Unassembled WGS sequence"/>
</dbReference>
<protein>
    <submittedName>
        <fullName evidence="1">Uncharacterized protein</fullName>
    </submittedName>
</protein>
<name>A0A150LFT7_9BACI</name>
<proteinExistence type="predicted"/>
<dbReference type="STRING" id="301148.B4135_3259"/>
<evidence type="ECO:0000313" key="2">
    <source>
        <dbReference type="Proteomes" id="UP000075683"/>
    </source>
</evidence>